<keyword evidence="3" id="KW-0238">DNA-binding</keyword>
<keyword evidence="9" id="KW-1185">Reference proteome</keyword>
<evidence type="ECO:0000313" key="9">
    <source>
        <dbReference type="Proteomes" id="UP000008311"/>
    </source>
</evidence>
<dbReference type="SUPFAM" id="SSF47459">
    <property type="entry name" value="HLH, helix-loop-helix DNA-binding domain"/>
    <property type="match status" value="1"/>
</dbReference>
<sequence length="243" mass="26988">METDSSLDIFGSLSEIQSLPYLHQASPTNTNHDQFLPILCGEKSSASSKRKSIETHDDHYDDIGGISGEPRRNKNHRNRKRISADMRNIYERRRRDRIRDKMKSLRELIPHCHKQDRASMLDDAINYLKALKLHVEMLANMGGRGALCQAPSSPAATPYFCPVIQTNSTSEMRMFSTSLDCQAPPPSFGLHLQLQPSSLPAPPPLQQISPLLLFPRLPLLGAATSTPLLIASSSHGHSATSQK</sequence>
<dbReference type="InterPro" id="IPR031066">
    <property type="entry name" value="bHLH_ALC-like_plant"/>
</dbReference>
<dbReference type="Gene3D" id="4.10.280.10">
    <property type="entry name" value="Helix-loop-helix DNA-binding domain"/>
    <property type="match status" value="1"/>
</dbReference>
<feature type="domain" description="BHLH" evidence="7">
    <location>
        <begin position="82"/>
        <end position="131"/>
    </location>
</feature>
<protein>
    <recommendedName>
        <fullName evidence="7">BHLH domain-containing protein</fullName>
    </recommendedName>
</protein>
<evidence type="ECO:0000256" key="5">
    <source>
        <dbReference type="ARBA" id="ARBA00023242"/>
    </source>
</evidence>
<accession>B9SM10</accession>
<dbReference type="AlphaFoldDB" id="B9SM10"/>
<dbReference type="InParanoid" id="B9SM10"/>
<evidence type="ECO:0000313" key="8">
    <source>
        <dbReference type="EMBL" id="EEF35401.1"/>
    </source>
</evidence>
<evidence type="ECO:0000256" key="1">
    <source>
        <dbReference type="ARBA" id="ARBA00004123"/>
    </source>
</evidence>
<dbReference type="EMBL" id="EQ974023">
    <property type="protein sequence ID" value="EEF35401.1"/>
    <property type="molecule type" value="Genomic_DNA"/>
</dbReference>
<dbReference type="InterPro" id="IPR011598">
    <property type="entry name" value="bHLH_dom"/>
</dbReference>
<dbReference type="GO" id="GO:0005634">
    <property type="term" value="C:nucleus"/>
    <property type="evidence" value="ECO:0000318"/>
    <property type="project" value="GO_Central"/>
</dbReference>
<evidence type="ECO:0000256" key="4">
    <source>
        <dbReference type="ARBA" id="ARBA00023163"/>
    </source>
</evidence>
<feature type="compositionally biased region" description="Basic and acidic residues" evidence="6">
    <location>
        <begin position="51"/>
        <end position="62"/>
    </location>
</feature>
<dbReference type="Proteomes" id="UP000008311">
    <property type="component" value="Unassembled WGS sequence"/>
</dbReference>
<feature type="region of interest" description="Disordered" evidence="6">
    <location>
        <begin position="47"/>
        <end position="83"/>
    </location>
</feature>
<dbReference type="PROSITE" id="PS50888">
    <property type="entry name" value="BHLH"/>
    <property type="match status" value="1"/>
</dbReference>
<keyword evidence="5" id="KW-0539">Nucleus</keyword>
<reference evidence="9" key="1">
    <citation type="journal article" date="2010" name="Nat. Biotechnol.">
        <title>Draft genome sequence of the oilseed species Ricinus communis.</title>
        <authorList>
            <person name="Chan A.P."/>
            <person name="Crabtree J."/>
            <person name="Zhao Q."/>
            <person name="Lorenzi H."/>
            <person name="Orvis J."/>
            <person name="Puiu D."/>
            <person name="Melake-Berhan A."/>
            <person name="Jones K.M."/>
            <person name="Redman J."/>
            <person name="Chen G."/>
            <person name="Cahoon E.B."/>
            <person name="Gedil M."/>
            <person name="Stanke M."/>
            <person name="Haas B.J."/>
            <person name="Wortman J.R."/>
            <person name="Fraser-Liggett C.M."/>
            <person name="Ravel J."/>
            <person name="Rabinowicz P.D."/>
        </authorList>
    </citation>
    <scope>NUCLEOTIDE SEQUENCE [LARGE SCALE GENOMIC DNA]</scope>
    <source>
        <strain evidence="9">cv. Hale</strain>
    </source>
</reference>
<evidence type="ECO:0000259" key="7">
    <source>
        <dbReference type="PROSITE" id="PS50888"/>
    </source>
</evidence>
<dbReference type="Pfam" id="PF00010">
    <property type="entry name" value="HLH"/>
    <property type="match status" value="1"/>
</dbReference>
<keyword evidence="4" id="KW-0804">Transcription</keyword>
<dbReference type="FunCoup" id="B9SM10">
    <property type="interactions" value="36"/>
</dbReference>
<organism evidence="8 9">
    <name type="scientific">Ricinus communis</name>
    <name type="common">Castor bean</name>
    <dbReference type="NCBI Taxonomy" id="3988"/>
    <lineage>
        <taxon>Eukaryota</taxon>
        <taxon>Viridiplantae</taxon>
        <taxon>Streptophyta</taxon>
        <taxon>Embryophyta</taxon>
        <taxon>Tracheophyta</taxon>
        <taxon>Spermatophyta</taxon>
        <taxon>Magnoliopsida</taxon>
        <taxon>eudicotyledons</taxon>
        <taxon>Gunneridae</taxon>
        <taxon>Pentapetalae</taxon>
        <taxon>rosids</taxon>
        <taxon>fabids</taxon>
        <taxon>Malpighiales</taxon>
        <taxon>Euphorbiaceae</taxon>
        <taxon>Acalyphoideae</taxon>
        <taxon>Acalypheae</taxon>
        <taxon>Ricinus</taxon>
    </lineage>
</organism>
<dbReference type="SMART" id="SM00353">
    <property type="entry name" value="HLH"/>
    <property type="match status" value="1"/>
</dbReference>
<comment type="subcellular location">
    <subcellularLocation>
        <location evidence="1">Nucleus</location>
    </subcellularLocation>
</comment>
<evidence type="ECO:0000256" key="6">
    <source>
        <dbReference type="SAM" id="MobiDB-lite"/>
    </source>
</evidence>
<name>B9SM10_RICCO</name>
<dbReference type="PANTHER" id="PTHR45855">
    <property type="entry name" value="TRANSCRIPTION FACTOR PIF1-RELATED"/>
    <property type="match status" value="1"/>
</dbReference>
<dbReference type="OrthoDB" id="1747205at2759"/>
<gene>
    <name evidence="8" type="ORF">RCOM_1311480</name>
</gene>
<evidence type="ECO:0000256" key="2">
    <source>
        <dbReference type="ARBA" id="ARBA00023015"/>
    </source>
</evidence>
<dbReference type="InterPro" id="IPR036638">
    <property type="entry name" value="HLH_DNA-bd_sf"/>
</dbReference>
<dbReference type="GO" id="GO:0003677">
    <property type="term" value="F:DNA binding"/>
    <property type="evidence" value="ECO:0007669"/>
    <property type="project" value="UniProtKB-KW"/>
</dbReference>
<keyword evidence="2" id="KW-0805">Transcription regulation</keyword>
<evidence type="ECO:0000256" key="3">
    <source>
        <dbReference type="ARBA" id="ARBA00023125"/>
    </source>
</evidence>
<dbReference type="GO" id="GO:0046983">
    <property type="term" value="F:protein dimerization activity"/>
    <property type="evidence" value="ECO:0007669"/>
    <property type="project" value="InterPro"/>
</dbReference>
<dbReference type="PANTHER" id="PTHR45855:SF6">
    <property type="entry name" value="TRANSCRIPTION FACTOR ALC"/>
    <property type="match status" value="1"/>
</dbReference>
<proteinExistence type="predicted"/>